<dbReference type="EMBL" id="FLUM01000001">
    <property type="protein sequence ID" value="SBV92032.1"/>
    <property type="molecule type" value="Genomic_DNA"/>
</dbReference>
<sequence>MNITLDQLKEIAKAGYATSCVYNKLIDECSIKWDDTISILLYPKDMIEILHVEMNKSSYVCLNADGDNFNHLAAILKMEELGLIEKQRYEETENNKLF</sequence>
<reference evidence="1" key="1">
    <citation type="submission" date="2016-04" db="EMBL/GenBank/DDBJ databases">
        <authorList>
            <person name="Evans L.H."/>
            <person name="Alamgir A."/>
            <person name="Owens N."/>
            <person name="Weber N.D."/>
            <person name="Virtaneva K."/>
            <person name="Barbian K."/>
            <person name="Babar A."/>
            <person name="Rosenke K."/>
        </authorList>
    </citation>
    <scope>NUCLEOTIDE SEQUENCE</scope>
    <source>
        <strain evidence="1">86-1</strain>
    </source>
</reference>
<organism evidence="1">
    <name type="scientific">uncultured Dysgonomonas sp</name>
    <dbReference type="NCBI Taxonomy" id="206096"/>
    <lineage>
        <taxon>Bacteria</taxon>
        <taxon>Pseudomonadati</taxon>
        <taxon>Bacteroidota</taxon>
        <taxon>Bacteroidia</taxon>
        <taxon>Bacteroidales</taxon>
        <taxon>Dysgonomonadaceae</taxon>
        <taxon>Dysgonomonas</taxon>
        <taxon>environmental samples</taxon>
    </lineage>
</organism>
<proteinExistence type="predicted"/>
<accession>A0A212IXX4</accession>
<gene>
    <name evidence="1" type="ORF">KL86DYS1_10500</name>
</gene>
<name>A0A212IXX4_9BACT</name>
<protein>
    <submittedName>
        <fullName evidence="1">Uncharacterized protein</fullName>
    </submittedName>
</protein>
<evidence type="ECO:0000313" key="1">
    <source>
        <dbReference type="EMBL" id="SBV92032.1"/>
    </source>
</evidence>
<dbReference type="AlphaFoldDB" id="A0A212IXX4"/>